<sequence length="242" mass="27667">MEFNLAEKLAIVKAIDRVILADNKVANAEMAYLGQLMELLNFDSDFVEEARKFNVKQANGILENMGTAKKHSLAIILHEMAYADGEMDKEEIKVLFTVFENAGIKIEKSGNTLSVFDISDIYFKSSRHYIHSKDQNISESYSGEKRAIKIEPNIEGKKGYSVTSFFINGMSFLWGKKVEMSPKQMEVVQISNNKVLLRGYDDLNIKGEKHSNYSISIFHNHTEVEKIIIHHHNENIDVEYLK</sequence>
<dbReference type="CDD" id="cd07177">
    <property type="entry name" value="terB_like"/>
    <property type="match status" value="1"/>
</dbReference>
<protein>
    <recommendedName>
        <fullName evidence="3">Co-chaperone DjlA N-terminal domain-containing protein</fullName>
    </recommendedName>
</protein>
<name>A0ABQ1WWW7_9FLAO</name>
<keyword evidence="2" id="KW-1185">Reference proteome</keyword>
<evidence type="ECO:0000313" key="2">
    <source>
        <dbReference type="Proteomes" id="UP000605733"/>
    </source>
</evidence>
<organism evidence="1 2">
    <name type="scientific">Christiangramia forsetii</name>
    <dbReference type="NCBI Taxonomy" id="411153"/>
    <lineage>
        <taxon>Bacteria</taxon>
        <taxon>Pseudomonadati</taxon>
        <taxon>Bacteroidota</taxon>
        <taxon>Flavobacteriia</taxon>
        <taxon>Flavobacteriales</taxon>
        <taxon>Flavobacteriaceae</taxon>
        <taxon>Christiangramia</taxon>
    </lineage>
</organism>
<reference evidence="2" key="1">
    <citation type="journal article" date="2019" name="Int. J. Syst. Evol. Microbiol.">
        <title>The Global Catalogue of Microorganisms (GCM) 10K type strain sequencing project: providing services to taxonomists for standard genome sequencing and annotation.</title>
        <authorList>
            <consortium name="The Broad Institute Genomics Platform"/>
            <consortium name="The Broad Institute Genome Sequencing Center for Infectious Disease"/>
            <person name="Wu L."/>
            <person name="Ma J."/>
        </authorList>
    </citation>
    <scope>NUCLEOTIDE SEQUENCE [LARGE SCALE GENOMIC DNA]</scope>
    <source>
        <strain evidence="2">CGMCC 1.15422</strain>
    </source>
</reference>
<comment type="caution">
    <text evidence="1">The sequence shown here is derived from an EMBL/GenBank/DDBJ whole genome shotgun (WGS) entry which is preliminary data.</text>
</comment>
<dbReference type="InterPro" id="IPR029024">
    <property type="entry name" value="TerB-like"/>
</dbReference>
<proteinExistence type="predicted"/>
<dbReference type="EMBL" id="BMIX01000011">
    <property type="protein sequence ID" value="GGG45629.1"/>
    <property type="molecule type" value="Genomic_DNA"/>
</dbReference>
<dbReference type="Proteomes" id="UP000605733">
    <property type="component" value="Unassembled WGS sequence"/>
</dbReference>
<dbReference type="RefSeq" id="WP_011708850.1">
    <property type="nucleotide sequence ID" value="NZ_BMIX01000011.1"/>
</dbReference>
<dbReference type="Gene3D" id="1.10.3680.10">
    <property type="entry name" value="TerB-like"/>
    <property type="match status" value="1"/>
</dbReference>
<gene>
    <name evidence="1" type="ORF">GCM10011532_31990</name>
</gene>
<evidence type="ECO:0000313" key="1">
    <source>
        <dbReference type="EMBL" id="GGG45629.1"/>
    </source>
</evidence>
<accession>A0ABQ1WWW7</accession>
<dbReference type="SUPFAM" id="SSF158682">
    <property type="entry name" value="TerB-like"/>
    <property type="match status" value="1"/>
</dbReference>
<evidence type="ECO:0008006" key="3">
    <source>
        <dbReference type="Google" id="ProtNLM"/>
    </source>
</evidence>